<reference evidence="2 3" key="1">
    <citation type="journal article" date="2010" name="Stand. Genomic Sci.">
        <title>Complete genome sequence of Coraliomargarita akajimensis type strain (04OKA010-24).</title>
        <authorList>
            <person name="Mavromatis K."/>
            <person name="Abt B."/>
            <person name="Brambilla E."/>
            <person name="Lapidus A."/>
            <person name="Copeland A."/>
            <person name="Deshpande S."/>
            <person name="Nolan M."/>
            <person name="Lucas S."/>
            <person name="Tice H."/>
            <person name="Cheng J.F."/>
            <person name="Han C."/>
            <person name="Detter J.C."/>
            <person name="Woyke T."/>
            <person name="Goodwin L."/>
            <person name="Pitluck S."/>
            <person name="Held B."/>
            <person name="Brettin T."/>
            <person name="Tapia R."/>
            <person name="Ivanova N."/>
            <person name="Mikhailova N."/>
            <person name="Pati A."/>
            <person name="Liolios K."/>
            <person name="Chen A."/>
            <person name="Palaniappan K."/>
            <person name="Land M."/>
            <person name="Hauser L."/>
            <person name="Chang Y.J."/>
            <person name="Jeffries C.D."/>
            <person name="Rohde M."/>
            <person name="Goker M."/>
            <person name="Bristow J."/>
            <person name="Eisen J.A."/>
            <person name="Markowitz V."/>
            <person name="Hugenholtz P."/>
            <person name="Klenk H.P."/>
            <person name="Kyrpides N.C."/>
        </authorList>
    </citation>
    <scope>NUCLEOTIDE SEQUENCE [LARGE SCALE GENOMIC DNA]</scope>
    <source>
        <strain evidence="3">DSM 45221 / IAM 15411 / JCM 23193 / KCTC 12865</strain>
    </source>
</reference>
<evidence type="ECO:0000313" key="2">
    <source>
        <dbReference type="EMBL" id="ADE54883.1"/>
    </source>
</evidence>
<sequence length="150" mass="16118">MSKDTEENQETAIPTVSEGSNTLGDIQINNSVVASIVRLAALEVGGVAAVGGGFRGVDGIAEIFTKKGDERGVRVDADEVGDYQIEIRVILKFGCQLANVAAQIQQRVVEQVENMTSKSVARVNVIIDGVRTDEAESSQEDNWEEQAHTD</sequence>
<comment type="similarity">
    <text evidence="1">Belongs to the asp23 family.</text>
</comment>
<organism evidence="2 3">
    <name type="scientific">Coraliomargarita akajimensis (strain DSM 45221 / IAM 15411 / JCM 23193 / KCTC 12865 / 04OKA010-24)</name>
    <dbReference type="NCBI Taxonomy" id="583355"/>
    <lineage>
        <taxon>Bacteria</taxon>
        <taxon>Pseudomonadati</taxon>
        <taxon>Verrucomicrobiota</taxon>
        <taxon>Opitutia</taxon>
        <taxon>Puniceicoccales</taxon>
        <taxon>Coraliomargaritaceae</taxon>
        <taxon>Coraliomargarita</taxon>
    </lineage>
</organism>
<gene>
    <name evidence="2" type="ordered locus">Caka_1865</name>
</gene>
<evidence type="ECO:0000313" key="3">
    <source>
        <dbReference type="Proteomes" id="UP000000925"/>
    </source>
</evidence>
<dbReference type="KEGG" id="caa:Caka_1865"/>
<dbReference type="PANTHER" id="PTHR34297:SF2">
    <property type="entry name" value="ASP23_GLS24 FAMILY ENVELOPE STRESS RESPONSE PROTEIN"/>
    <property type="match status" value="1"/>
</dbReference>
<dbReference type="EMBL" id="CP001998">
    <property type="protein sequence ID" value="ADE54883.1"/>
    <property type="molecule type" value="Genomic_DNA"/>
</dbReference>
<dbReference type="Pfam" id="PF03780">
    <property type="entry name" value="Asp23"/>
    <property type="match status" value="1"/>
</dbReference>
<dbReference type="eggNOG" id="COG1302">
    <property type="taxonomic scope" value="Bacteria"/>
</dbReference>
<keyword evidence="3" id="KW-1185">Reference proteome</keyword>
<dbReference type="RefSeq" id="WP_013043605.1">
    <property type="nucleotide sequence ID" value="NC_014008.1"/>
</dbReference>
<evidence type="ECO:0008006" key="4">
    <source>
        <dbReference type="Google" id="ProtNLM"/>
    </source>
</evidence>
<protein>
    <recommendedName>
        <fullName evidence="4">Asp23/Gls24 family envelope stress response protein</fullName>
    </recommendedName>
</protein>
<name>D5EKD4_CORAD</name>
<dbReference type="Proteomes" id="UP000000925">
    <property type="component" value="Chromosome"/>
</dbReference>
<dbReference type="InterPro" id="IPR005531">
    <property type="entry name" value="Asp23"/>
</dbReference>
<dbReference type="OrthoDB" id="196115at2"/>
<dbReference type="STRING" id="583355.Caka_1865"/>
<evidence type="ECO:0000256" key="1">
    <source>
        <dbReference type="ARBA" id="ARBA00005721"/>
    </source>
</evidence>
<dbReference type="AlphaFoldDB" id="D5EKD4"/>
<dbReference type="HOGENOM" id="CLU_113198_4_1_0"/>
<proteinExistence type="inferred from homology"/>
<accession>D5EKD4</accession>
<dbReference type="PANTHER" id="PTHR34297">
    <property type="entry name" value="HYPOTHETICAL CYTOSOLIC PROTEIN-RELATED"/>
    <property type="match status" value="1"/>
</dbReference>